<keyword evidence="1 2" id="KW-0812">Transmembrane</keyword>
<keyword evidence="1" id="KW-1133">Transmembrane helix</keyword>
<dbReference type="PANTHER" id="PTHR20921">
    <property type="entry name" value="TRANSMEMBRANE PROTEIN 222"/>
    <property type="match status" value="1"/>
</dbReference>
<organism evidence="2 3">
    <name type="scientific">Geodia barretti</name>
    <name type="common">Barrett's horny sponge</name>
    <dbReference type="NCBI Taxonomy" id="519541"/>
    <lineage>
        <taxon>Eukaryota</taxon>
        <taxon>Metazoa</taxon>
        <taxon>Porifera</taxon>
        <taxon>Demospongiae</taxon>
        <taxon>Heteroscleromorpha</taxon>
        <taxon>Tetractinellida</taxon>
        <taxon>Astrophorina</taxon>
        <taxon>Geodiidae</taxon>
        <taxon>Geodia</taxon>
    </lineage>
</organism>
<sequence length="145" mass="16386">TGGSYRSLATWGYVPVLESSGTLLDLTLSRRTTWLWRPTMYWQLSPSKAESSTWDDSVHQASEEYGHRMHNLCCDNCHSHVARALNLMRYNGSSSWNMFKLGLLVILYGKFTGVGGFLKTWLPFMILCLLIVIVVVLATVVPRAE</sequence>
<dbReference type="AlphaFoldDB" id="A0AA35QXC4"/>
<evidence type="ECO:0000313" key="3">
    <source>
        <dbReference type="Proteomes" id="UP001174909"/>
    </source>
</evidence>
<comment type="caution">
    <text evidence="2">The sequence shown here is derived from an EMBL/GenBank/DDBJ whole genome shotgun (WGS) entry which is preliminary data.</text>
</comment>
<evidence type="ECO:0000256" key="1">
    <source>
        <dbReference type="SAM" id="Phobius"/>
    </source>
</evidence>
<dbReference type="Pfam" id="PF05608">
    <property type="entry name" value="RTE1"/>
    <property type="match status" value="1"/>
</dbReference>
<feature type="transmembrane region" description="Helical" evidence="1">
    <location>
        <begin position="98"/>
        <end position="118"/>
    </location>
</feature>
<keyword evidence="3" id="KW-1185">Reference proteome</keyword>
<feature type="non-terminal residue" evidence="2">
    <location>
        <position position="145"/>
    </location>
</feature>
<accession>A0AA35QXC4</accession>
<keyword evidence="1" id="KW-0472">Membrane</keyword>
<feature type="transmembrane region" description="Helical" evidence="1">
    <location>
        <begin position="124"/>
        <end position="141"/>
    </location>
</feature>
<evidence type="ECO:0000313" key="2">
    <source>
        <dbReference type="EMBL" id="CAI7994935.1"/>
    </source>
</evidence>
<gene>
    <name evidence="2" type="ORF">GBAR_LOCUS1576</name>
</gene>
<dbReference type="Proteomes" id="UP001174909">
    <property type="component" value="Unassembled WGS sequence"/>
</dbReference>
<proteinExistence type="predicted"/>
<protein>
    <submittedName>
        <fullName evidence="2">Transmembrane protein 222</fullName>
    </submittedName>
</protein>
<reference evidence="2" key="1">
    <citation type="submission" date="2023-03" db="EMBL/GenBank/DDBJ databases">
        <authorList>
            <person name="Steffen K."/>
            <person name="Cardenas P."/>
        </authorList>
    </citation>
    <scope>NUCLEOTIDE SEQUENCE</scope>
</reference>
<dbReference type="PANTHER" id="PTHR20921:SF0">
    <property type="entry name" value="TRANSMEMBRANE PROTEIN 222"/>
    <property type="match status" value="1"/>
</dbReference>
<name>A0AA35QXC4_GEOBA</name>
<dbReference type="InterPro" id="IPR008496">
    <property type="entry name" value="TMEM222/RTE1"/>
</dbReference>
<dbReference type="EMBL" id="CASHTH010000235">
    <property type="protein sequence ID" value="CAI7994935.1"/>
    <property type="molecule type" value="Genomic_DNA"/>
</dbReference>